<dbReference type="SUPFAM" id="SSF46785">
    <property type="entry name" value="Winged helix' DNA-binding domain"/>
    <property type="match status" value="1"/>
</dbReference>
<dbReference type="SMART" id="SM00418">
    <property type="entry name" value="HTH_ARSR"/>
    <property type="match status" value="1"/>
</dbReference>
<sequence length="191" mass="21370">MAADDTWNQPPLEITEPAMLRAFAHPTRQRILRELSVRTHARAADLAQWLGEPANSLSFHLRTLAKAGLIRELPEKARDKRDRVWELSSQGGYTFEDPISDPAISAFFVERLDWLRRLVGGELDNDQTVSVLQFGGALLTKDEARQFADEVSELLAKWRKRGAESAEADPGNADRIAHDVVFALGRSVSSH</sequence>
<dbReference type="Proteomes" id="UP001501079">
    <property type="component" value="Unassembled WGS sequence"/>
</dbReference>
<evidence type="ECO:0000259" key="1">
    <source>
        <dbReference type="SMART" id="SM00418"/>
    </source>
</evidence>
<proteinExistence type="predicted"/>
<evidence type="ECO:0000313" key="3">
    <source>
        <dbReference type="Proteomes" id="UP001501079"/>
    </source>
</evidence>
<comment type="caution">
    <text evidence="2">The sequence shown here is derived from an EMBL/GenBank/DDBJ whole genome shotgun (WGS) entry which is preliminary data.</text>
</comment>
<reference evidence="3" key="1">
    <citation type="journal article" date="2019" name="Int. J. Syst. Evol. Microbiol.">
        <title>The Global Catalogue of Microorganisms (GCM) 10K type strain sequencing project: providing services to taxonomists for standard genome sequencing and annotation.</title>
        <authorList>
            <consortium name="The Broad Institute Genomics Platform"/>
            <consortium name="The Broad Institute Genome Sequencing Center for Infectious Disease"/>
            <person name="Wu L."/>
            <person name="Ma J."/>
        </authorList>
    </citation>
    <scope>NUCLEOTIDE SEQUENCE [LARGE SCALE GENOMIC DNA]</scope>
    <source>
        <strain evidence="3">JCM 17591</strain>
    </source>
</reference>
<dbReference type="CDD" id="cd00090">
    <property type="entry name" value="HTH_ARSR"/>
    <property type="match status" value="1"/>
</dbReference>
<dbReference type="RefSeq" id="WP_344751510.1">
    <property type="nucleotide sequence ID" value="NZ_BAABBW010000001.1"/>
</dbReference>
<evidence type="ECO:0000313" key="2">
    <source>
        <dbReference type="EMBL" id="GAA4168291.1"/>
    </source>
</evidence>
<dbReference type="Gene3D" id="1.10.10.10">
    <property type="entry name" value="Winged helix-like DNA-binding domain superfamily/Winged helix DNA-binding domain"/>
    <property type="match status" value="1"/>
</dbReference>
<protein>
    <recommendedName>
        <fullName evidence="1">HTH arsR-type domain-containing protein</fullName>
    </recommendedName>
</protein>
<feature type="domain" description="HTH arsR-type" evidence="1">
    <location>
        <begin position="18"/>
        <end position="113"/>
    </location>
</feature>
<dbReference type="Pfam" id="PF12840">
    <property type="entry name" value="HTH_20"/>
    <property type="match status" value="1"/>
</dbReference>
<dbReference type="InterPro" id="IPR011991">
    <property type="entry name" value="ArsR-like_HTH"/>
</dbReference>
<dbReference type="InterPro" id="IPR001845">
    <property type="entry name" value="HTH_ArsR_DNA-bd_dom"/>
</dbReference>
<gene>
    <name evidence="2" type="ORF">GCM10022287_03120</name>
</gene>
<name>A0ABP7ZQW3_9MICO</name>
<keyword evidence="3" id="KW-1185">Reference proteome</keyword>
<organism evidence="2 3">
    <name type="scientific">Gryllotalpicola koreensis</name>
    <dbReference type="NCBI Taxonomy" id="993086"/>
    <lineage>
        <taxon>Bacteria</taxon>
        <taxon>Bacillati</taxon>
        <taxon>Actinomycetota</taxon>
        <taxon>Actinomycetes</taxon>
        <taxon>Micrococcales</taxon>
        <taxon>Microbacteriaceae</taxon>
        <taxon>Gryllotalpicola</taxon>
    </lineage>
</organism>
<dbReference type="InterPro" id="IPR036388">
    <property type="entry name" value="WH-like_DNA-bd_sf"/>
</dbReference>
<dbReference type="InterPro" id="IPR036390">
    <property type="entry name" value="WH_DNA-bd_sf"/>
</dbReference>
<dbReference type="EMBL" id="BAABBW010000001">
    <property type="protein sequence ID" value="GAA4168291.1"/>
    <property type="molecule type" value="Genomic_DNA"/>
</dbReference>
<accession>A0ABP7ZQW3</accession>